<protein>
    <submittedName>
        <fullName evidence="1">Uncharacterized protein</fullName>
    </submittedName>
</protein>
<accession>A0A1B2DIJ7</accession>
<dbReference type="AlphaFoldDB" id="A0A1B2DIJ7"/>
<dbReference type="RefSeq" id="WP_099518712.1">
    <property type="nucleotide sequence ID" value="NZ_CP016808.1"/>
</dbReference>
<sequence>MVDSKKWDVLIKEYLEKNMDEEMLNIGYKRRKTSLKYERNLDGTVQFIEIIRYYNPSYKKDSDVHIYPMVQIKNSNISSIALDMVENAELLSNSPEVILRQPIDSLAPKENRNQWYACGEEQLISILKEMKAFVLEWVTVFLKQYSSAEGIVKGFKENDSRPANTERWYIYVAASYCYLGDLNAALNVLEEKFNSLGKKKRYFKAFNYLEIRLKTT</sequence>
<gene>
    <name evidence="1" type="ORF">BBD42_14330</name>
</gene>
<organism evidence="1">
    <name type="scientific">Paenibacillus sp. BIHB 4019</name>
    <dbReference type="NCBI Taxonomy" id="1870819"/>
    <lineage>
        <taxon>Bacteria</taxon>
        <taxon>Bacillati</taxon>
        <taxon>Bacillota</taxon>
        <taxon>Bacilli</taxon>
        <taxon>Bacillales</taxon>
        <taxon>Paenibacillaceae</taxon>
        <taxon>Paenibacillus</taxon>
    </lineage>
</organism>
<proteinExistence type="predicted"/>
<evidence type="ECO:0000313" key="1">
    <source>
        <dbReference type="EMBL" id="ANY67519.1"/>
    </source>
</evidence>
<name>A0A1B2DIJ7_9BACL</name>
<reference evidence="1" key="1">
    <citation type="submission" date="2016-08" db="EMBL/GenBank/DDBJ databases">
        <title>Complete Genome Seqeunce of Paenibacillus sp. BIHB 4019 from tea rhizoplane.</title>
        <authorList>
            <person name="Thakur R."/>
            <person name="Swarnkar M.K."/>
            <person name="Gulati A."/>
        </authorList>
    </citation>
    <scope>NUCLEOTIDE SEQUENCE [LARGE SCALE GENOMIC DNA]</scope>
    <source>
        <strain evidence="1">BIHB4019</strain>
    </source>
</reference>
<dbReference type="EMBL" id="CP016808">
    <property type="protein sequence ID" value="ANY67519.1"/>
    <property type="molecule type" value="Genomic_DNA"/>
</dbReference>